<organism evidence="10 11">
    <name type="scientific">Aedes aegypti</name>
    <name type="common">Yellowfever mosquito</name>
    <name type="synonym">Culex aegypti</name>
    <dbReference type="NCBI Taxonomy" id="7159"/>
    <lineage>
        <taxon>Eukaryota</taxon>
        <taxon>Metazoa</taxon>
        <taxon>Ecdysozoa</taxon>
        <taxon>Arthropoda</taxon>
        <taxon>Hexapoda</taxon>
        <taxon>Insecta</taxon>
        <taxon>Pterygota</taxon>
        <taxon>Neoptera</taxon>
        <taxon>Endopterygota</taxon>
        <taxon>Diptera</taxon>
        <taxon>Nematocera</taxon>
        <taxon>Culicoidea</taxon>
        <taxon>Culicidae</taxon>
        <taxon>Culicinae</taxon>
        <taxon>Aedini</taxon>
        <taxon>Aedes</taxon>
        <taxon>Stegomyia</taxon>
    </lineage>
</organism>
<keyword evidence="7" id="KW-0472">Membrane</keyword>
<dbReference type="PhylomeDB" id="Q17IQ7"/>
<dbReference type="EMBL" id="CH477237">
    <property type="protein sequence ID" value="EAT46581.1"/>
    <property type="molecule type" value="Genomic_DNA"/>
</dbReference>
<gene>
    <name evidence="10" type="ORF">AaeL_AAEL002262</name>
</gene>
<evidence type="ECO:0000256" key="7">
    <source>
        <dbReference type="ARBA" id="ARBA00023136"/>
    </source>
</evidence>
<evidence type="ECO:0000256" key="8">
    <source>
        <dbReference type="SAM" id="MobiDB-lite"/>
    </source>
</evidence>
<dbReference type="GO" id="GO:0016757">
    <property type="term" value="F:glycosyltransferase activity"/>
    <property type="evidence" value="ECO:0007669"/>
    <property type="project" value="UniProtKB-KW"/>
</dbReference>
<keyword evidence="4" id="KW-0812">Transmembrane</keyword>
<evidence type="ECO:0000256" key="3">
    <source>
        <dbReference type="ARBA" id="ARBA00022679"/>
    </source>
</evidence>
<dbReference type="PaxDb" id="7159-AAEL002262-PA"/>
<protein>
    <submittedName>
        <fullName evidence="10">AAEL002262-PA</fullName>
    </submittedName>
</protein>
<proteinExistence type="predicted"/>
<accession>Q17IQ7</accession>
<dbReference type="HOGENOM" id="CLU_1504667_0_0_1"/>
<evidence type="ECO:0000256" key="1">
    <source>
        <dbReference type="ARBA" id="ARBA00004606"/>
    </source>
</evidence>
<feature type="compositionally biased region" description="Polar residues" evidence="8">
    <location>
        <begin position="68"/>
        <end position="78"/>
    </location>
</feature>
<dbReference type="OMA" id="FVEVSYF"/>
<evidence type="ECO:0000259" key="9">
    <source>
        <dbReference type="Pfam" id="PF02434"/>
    </source>
</evidence>
<reference evidence="10" key="1">
    <citation type="submission" date="2005-10" db="EMBL/GenBank/DDBJ databases">
        <authorList>
            <person name="Loftus B.J."/>
            <person name="Nene V.M."/>
            <person name="Hannick L.I."/>
            <person name="Bidwell S."/>
            <person name="Haas B."/>
            <person name="Amedeo P."/>
            <person name="Orvis J."/>
            <person name="Wortman J.R."/>
            <person name="White O.R."/>
            <person name="Salzberg S."/>
            <person name="Shumway M."/>
            <person name="Koo H."/>
            <person name="Zhao Y."/>
            <person name="Holmes M."/>
            <person name="Miller J."/>
            <person name="Schatz M."/>
            <person name="Pop M."/>
            <person name="Pai G."/>
            <person name="Utterback T."/>
            <person name="Rogers Y.-H."/>
            <person name="Kravitz S."/>
            <person name="Fraser C.M."/>
        </authorList>
    </citation>
    <scope>NUCLEOTIDE SEQUENCE</scope>
    <source>
        <strain evidence="10">Liverpool</strain>
    </source>
</reference>
<dbReference type="Gene3D" id="3.90.550.50">
    <property type="match status" value="1"/>
</dbReference>
<dbReference type="STRING" id="7159.Q17IQ7"/>
<evidence type="ECO:0000256" key="2">
    <source>
        <dbReference type="ARBA" id="ARBA00022676"/>
    </source>
</evidence>
<name>Q17IQ7_AEDAE</name>
<dbReference type="VEuPathDB" id="VectorBase:AAEL002253"/>
<evidence type="ECO:0000313" key="11">
    <source>
        <dbReference type="Proteomes" id="UP000682892"/>
    </source>
</evidence>
<keyword evidence="2" id="KW-0328">Glycosyltransferase</keyword>
<evidence type="ECO:0000256" key="6">
    <source>
        <dbReference type="ARBA" id="ARBA00022989"/>
    </source>
</evidence>
<keyword evidence="3" id="KW-0808">Transferase</keyword>
<feature type="domain" description="Fringe-like glycosyltransferase" evidence="9">
    <location>
        <begin position="102"/>
        <end position="138"/>
    </location>
</feature>
<dbReference type="eggNOG" id="ENOG502TB3K">
    <property type="taxonomic scope" value="Eukaryota"/>
</dbReference>
<dbReference type="Proteomes" id="UP000682892">
    <property type="component" value="Unassembled WGS sequence"/>
</dbReference>
<dbReference type="GO" id="GO:0016020">
    <property type="term" value="C:membrane"/>
    <property type="evidence" value="ECO:0007669"/>
    <property type="project" value="UniProtKB-SubCell"/>
</dbReference>
<evidence type="ECO:0000256" key="5">
    <source>
        <dbReference type="ARBA" id="ARBA00022968"/>
    </source>
</evidence>
<evidence type="ECO:0000256" key="4">
    <source>
        <dbReference type="ARBA" id="ARBA00022692"/>
    </source>
</evidence>
<sequence length="179" mass="19685">MAAALTNLQSSLSSSSAQIELQYNSLDSAAATAALAAPENVIAKRDNGANSGVEDSPNGSASVMKLGSGNSRLRNSKPTRSDYYDSYPNGQQSVTGTPKPPTTELDDLLISVKTTKGYHDTRLEMITKTWYQLAKEQVRTLYYRLVTRRRAESLTGWGTEKVGFMRVFVEVSYFIVWSN</sequence>
<reference evidence="10" key="3">
    <citation type="submission" date="2012-09" db="EMBL/GenBank/DDBJ databases">
        <authorList>
            <consortium name="VectorBase"/>
        </authorList>
    </citation>
    <scope>NUCLEOTIDE SEQUENCE</scope>
    <source>
        <strain evidence="10">Liverpool</strain>
    </source>
</reference>
<comment type="subcellular location">
    <subcellularLocation>
        <location evidence="1">Membrane</location>
        <topology evidence="1">Single-pass type II membrane protein</topology>
    </subcellularLocation>
</comment>
<dbReference type="InterPro" id="IPR003378">
    <property type="entry name" value="Fringe-like_glycosylTrfase"/>
</dbReference>
<keyword evidence="6" id="KW-1133">Transmembrane helix</keyword>
<reference evidence="10" key="2">
    <citation type="journal article" date="2007" name="Science">
        <title>Genome sequence of Aedes aegypti, a major arbovirus vector.</title>
        <authorList>
            <person name="Nene V."/>
            <person name="Wortman J.R."/>
            <person name="Lawson D."/>
            <person name="Haas B."/>
            <person name="Kodira C."/>
            <person name="Tu Z.J."/>
            <person name="Loftus B."/>
            <person name="Xi Z."/>
            <person name="Megy K."/>
            <person name="Grabherr M."/>
            <person name="Ren Q."/>
            <person name="Zdobnov E.M."/>
            <person name="Lobo N.F."/>
            <person name="Campbell K.S."/>
            <person name="Brown S.E."/>
            <person name="Bonaldo M.F."/>
            <person name="Zhu J."/>
            <person name="Sinkins S.P."/>
            <person name="Hogenkamp D.G."/>
            <person name="Amedeo P."/>
            <person name="Arensburger P."/>
            <person name="Atkinson P.W."/>
            <person name="Bidwell S."/>
            <person name="Biedler J."/>
            <person name="Birney E."/>
            <person name="Bruggner R.V."/>
            <person name="Costas J."/>
            <person name="Coy M.R."/>
            <person name="Crabtree J."/>
            <person name="Crawford M."/>
            <person name="Debruyn B."/>
            <person name="Decaprio D."/>
            <person name="Eiglmeier K."/>
            <person name="Eisenstadt E."/>
            <person name="El-Dorry H."/>
            <person name="Gelbart W.M."/>
            <person name="Gomes S.L."/>
            <person name="Hammond M."/>
            <person name="Hannick L.I."/>
            <person name="Hogan J.R."/>
            <person name="Holmes M.H."/>
            <person name="Jaffe D."/>
            <person name="Johnston J.S."/>
            <person name="Kennedy R.C."/>
            <person name="Koo H."/>
            <person name="Kravitz S."/>
            <person name="Kriventseva E.V."/>
            <person name="Kulp D."/>
            <person name="Labutti K."/>
            <person name="Lee E."/>
            <person name="Li S."/>
            <person name="Lovin D.D."/>
            <person name="Mao C."/>
            <person name="Mauceli E."/>
            <person name="Menck C.F."/>
            <person name="Miller J.R."/>
            <person name="Montgomery P."/>
            <person name="Mori A."/>
            <person name="Nascimento A.L."/>
            <person name="Naveira H.F."/>
            <person name="Nusbaum C."/>
            <person name="O'leary S."/>
            <person name="Orvis J."/>
            <person name="Pertea M."/>
            <person name="Quesneville H."/>
            <person name="Reidenbach K.R."/>
            <person name="Rogers Y.H."/>
            <person name="Roth C.W."/>
            <person name="Schneider J.R."/>
            <person name="Schatz M."/>
            <person name="Shumway M."/>
            <person name="Stanke M."/>
            <person name="Stinson E.O."/>
            <person name="Tubio J.M."/>
            <person name="Vanzee J.P."/>
            <person name="Verjovski-Almeida S."/>
            <person name="Werner D."/>
            <person name="White O."/>
            <person name="Wyder S."/>
            <person name="Zeng Q."/>
            <person name="Zhao Q."/>
            <person name="Zhao Y."/>
            <person name="Hill C.A."/>
            <person name="Raikhel A.S."/>
            <person name="Soares M.B."/>
            <person name="Knudson D.L."/>
            <person name="Lee N.H."/>
            <person name="Galagan J."/>
            <person name="Salzberg S.L."/>
            <person name="Paulsen I.T."/>
            <person name="Dimopoulos G."/>
            <person name="Collins F.H."/>
            <person name="Birren B."/>
            <person name="Fraser-Liggett C.M."/>
            <person name="Severson D.W."/>
        </authorList>
    </citation>
    <scope>NUCLEOTIDE SEQUENCE [LARGE SCALE GENOMIC DNA]</scope>
    <source>
        <strain evidence="10">Liverpool</strain>
    </source>
</reference>
<feature type="region of interest" description="Disordered" evidence="8">
    <location>
        <begin position="46"/>
        <end position="102"/>
    </location>
</feature>
<keyword evidence="5" id="KW-0735">Signal-anchor</keyword>
<evidence type="ECO:0000313" key="10">
    <source>
        <dbReference type="EMBL" id="EAT46581.1"/>
    </source>
</evidence>
<dbReference type="AlphaFoldDB" id="Q17IQ7"/>
<dbReference type="Pfam" id="PF02434">
    <property type="entry name" value="Fringe"/>
    <property type="match status" value="1"/>
</dbReference>